<keyword evidence="3" id="KW-1185">Reference proteome</keyword>
<evidence type="ECO:0000313" key="3">
    <source>
        <dbReference type="Proteomes" id="UP000752696"/>
    </source>
</evidence>
<evidence type="ECO:0000256" key="1">
    <source>
        <dbReference type="SAM" id="MobiDB-lite"/>
    </source>
</evidence>
<reference evidence="2" key="1">
    <citation type="submission" date="2020-07" db="EMBL/GenBank/DDBJ databases">
        <authorList>
            <person name="Nazaruddin N."/>
        </authorList>
    </citation>
    <scope>NUCLEOTIDE SEQUENCE</scope>
</reference>
<accession>A0A6V7GXN8</accession>
<evidence type="ECO:0000313" key="2">
    <source>
        <dbReference type="EMBL" id="CAD1469133.1"/>
    </source>
</evidence>
<comment type="caution">
    <text evidence="2">The sequence shown here is derived from an EMBL/GenBank/DDBJ whole genome shotgun (WGS) entry which is preliminary data.</text>
</comment>
<dbReference type="EMBL" id="CAJDYZ010001832">
    <property type="protein sequence ID" value="CAD1469133.1"/>
    <property type="molecule type" value="Genomic_DNA"/>
</dbReference>
<name>A0A6V7GXN8_9HYME</name>
<protein>
    <submittedName>
        <fullName evidence="2">Uncharacterized protein</fullName>
    </submittedName>
</protein>
<feature type="region of interest" description="Disordered" evidence="1">
    <location>
        <begin position="56"/>
        <end position="77"/>
    </location>
</feature>
<dbReference type="OrthoDB" id="10607512at2759"/>
<dbReference type="Proteomes" id="UP000752696">
    <property type="component" value="Unassembled WGS sequence"/>
</dbReference>
<dbReference type="AlphaFoldDB" id="A0A6V7GXN8"/>
<organism evidence="2 3">
    <name type="scientific">Heterotrigona itama</name>
    <dbReference type="NCBI Taxonomy" id="395501"/>
    <lineage>
        <taxon>Eukaryota</taxon>
        <taxon>Metazoa</taxon>
        <taxon>Ecdysozoa</taxon>
        <taxon>Arthropoda</taxon>
        <taxon>Hexapoda</taxon>
        <taxon>Insecta</taxon>
        <taxon>Pterygota</taxon>
        <taxon>Neoptera</taxon>
        <taxon>Endopterygota</taxon>
        <taxon>Hymenoptera</taxon>
        <taxon>Apocrita</taxon>
        <taxon>Aculeata</taxon>
        <taxon>Apoidea</taxon>
        <taxon>Anthophila</taxon>
        <taxon>Apidae</taxon>
        <taxon>Heterotrigona</taxon>
    </lineage>
</organism>
<gene>
    <name evidence="2" type="ORF">MHI_LOCUS110412</name>
</gene>
<proteinExistence type="predicted"/>
<sequence length="109" mass="12708">MKDLRQKRRNEKLLKRIECYTRECGKNVKYEKWKKMKLFRTREGRLRRFMGVDDVTDSSHKTKFSGPERPVDAPTGVQGLRRDFGVALINTAPPAHTPGTRNTWALTMT</sequence>